<dbReference type="InterPro" id="IPR011990">
    <property type="entry name" value="TPR-like_helical_dom_sf"/>
</dbReference>
<dbReference type="Gene3D" id="1.25.40.10">
    <property type="entry name" value="Tetratricopeptide repeat domain"/>
    <property type="match status" value="1"/>
</dbReference>
<dbReference type="SUPFAM" id="SSF48452">
    <property type="entry name" value="TPR-like"/>
    <property type="match status" value="1"/>
</dbReference>
<dbReference type="Pfam" id="PF13371">
    <property type="entry name" value="TPR_9"/>
    <property type="match status" value="1"/>
</dbReference>
<sequence>MGVETEILADLSQFTDESVSVLEAALALAALHRPGADMAVARAKVEDLVEQVRRSLPIKPHASQMAAILADTLIHRHRFGPGGDEADGHEVPQLLEHGRAGHDTLAMLWLSVAAAAGLDCEMLAFPMHALIRLADHTGGRVIVECADGRVLDSPSLRVLHKLDAGPSAELDPDFFTPLSARQALLRWRQSLKMHHLRQGRMETALAVVESCLLFAPAKASLWREAGLMRLRLNDLTGAAAALEQFVQREDNALARGRGKQLLAEIRSRMN</sequence>
<protein>
    <recommendedName>
        <fullName evidence="2">Protein SirB1 N-terminal domain-containing protein</fullName>
    </recommendedName>
</protein>
<gene>
    <name evidence="3" type="ORF">MGR_0796</name>
</gene>
<comment type="similarity">
    <text evidence="1">Belongs to the UPF0162 family.</text>
</comment>
<dbReference type="RefSeq" id="WP_106002985.1">
    <property type="nucleotide sequence ID" value="NZ_CP027527.1"/>
</dbReference>
<proteinExistence type="inferred from homology"/>
<name>A4TW21_9PROT</name>
<dbReference type="Pfam" id="PF13369">
    <property type="entry name" value="Transglut_core2"/>
    <property type="match status" value="1"/>
</dbReference>
<feature type="domain" description="Protein SirB1 N-terminal" evidence="2">
    <location>
        <begin position="41"/>
        <end position="187"/>
    </location>
</feature>
<reference evidence="3" key="1">
    <citation type="journal article" date="2007" name="J. Bacteriol.">
        <title>Comparative genome analysis of four magnetotactic bacteria reveals a complex set of group-specific genes implicated in magnetosome biomineralization and function.</title>
        <authorList>
            <person name="Richter M."/>
            <person name="Kube M."/>
            <person name="Bazylinski D.A."/>
            <person name="Lombardot T."/>
            <person name="Gloeckner F.O."/>
            <person name="Reinhardt R."/>
            <person name="Schueler D."/>
        </authorList>
    </citation>
    <scope>NUCLEOTIDE SEQUENCE</scope>
    <source>
        <strain evidence="3">MSR-1</strain>
    </source>
</reference>
<accession>A4TW21</accession>
<evidence type="ECO:0000259" key="2">
    <source>
        <dbReference type="Pfam" id="PF13369"/>
    </source>
</evidence>
<evidence type="ECO:0000256" key="1">
    <source>
        <dbReference type="ARBA" id="ARBA00007100"/>
    </source>
</evidence>
<evidence type="ECO:0000313" key="3">
    <source>
        <dbReference type="EMBL" id="CAM74828.1"/>
    </source>
</evidence>
<organism evidence="3">
    <name type="scientific">Magnetospirillum gryphiswaldense</name>
    <dbReference type="NCBI Taxonomy" id="55518"/>
    <lineage>
        <taxon>Bacteria</taxon>
        <taxon>Pseudomonadati</taxon>
        <taxon>Pseudomonadota</taxon>
        <taxon>Alphaproteobacteria</taxon>
        <taxon>Rhodospirillales</taxon>
        <taxon>Rhodospirillaceae</taxon>
        <taxon>Magnetospirillum</taxon>
    </lineage>
</organism>
<dbReference type="AlphaFoldDB" id="A4TW21"/>
<dbReference type="EMBL" id="CU459003">
    <property type="protein sequence ID" value="CAM74828.1"/>
    <property type="molecule type" value="Genomic_DNA"/>
</dbReference>
<dbReference type="InterPro" id="IPR032698">
    <property type="entry name" value="SirB1_N"/>
</dbReference>